<name>A0A0M3J1B1_ANISI</name>
<reference evidence="6 7" key="2">
    <citation type="submission" date="2018-11" db="EMBL/GenBank/DDBJ databases">
        <authorList>
            <consortium name="Pathogen Informatics"/>
        </authorList>
    </citation>
    <scope>NUCLEOTIDE SEQUENCE [LARGE SCALE GENOMIC DNA]</scope>
</reference>
<dbReference type="AlphaFoldDB" id="A0A0M3J1B1"/>
<feature type="domain" description="TauD/TfdA-like" evidence="5">
    <location>
        <begin position="10"/>
        <end position="176"/>
    </location>
</feature>
<protein>
    <submittedName>
        <fullName evidence="8">Trimethyllysine dioxygenase, mitochondrial (inferred by orthology to a human protein)</fullName>
    </submittedName>
</protein>
<evidence type="ECO:0000256" key="1">
    <source>
        <dbReference type="ARBA" id="ARBA00001961"/>
    </source>
</evidence>
<dbReference type="GO" id="GO:0045329">
    <property type="term" value="P:carnitine biosynthetic process"/>
    <property type="evidence" value="ECO:0007669"/>
    <property type="project" value="UniProtKB-KW"/>
</dbReference>
<dbReference type="Proteomes" id="UP000267096">
    <property type="component" value="Unassembled WGS sequence"/>
</dbReference>
<evidence type="ECO:0000313" key="6">
    <source>
        <dbReference type="EMBL" id="VDK18508.1"/>
    </source>
</evidence>
<dbReference type="Gene3D" id="3.60.130.10">
    <property type="entry name" value="Clavaminate synthase-like"/>
    <property type="match status" value="1"/>
</dbReference>
<evidence type="ECO:0000256" key="4">
    <source>
        <dbReference type="ARBA" id="ARBA00023002"/>
    </source>
</evidence>
<dbReference type="InterPro" id="IPR050411">
    <property type="entry name" value="AlphaKG_dependent_hydroxylases"/>
</dbReference>
<evidence type="ECO:0000256" key="2">
    <source>
        <dbReference type="ARBA" id="ARBA00005022"/>
    </source>
</evidence>
<dbReference type="SUPFAM" id="SSF51197">
    <property type="entry name" value="Clavaminate synthase-like"/>
    <property type="match status" value="1"/>
</dbReference>
<evidence type="ECO:0000259" key="5">
    <source>
        <dbReference type="Pfam" id="PF02668"/>
    </source>
</evidence>
<dbReference type="OrthoDB" id="408743at2759"/>
<evidence type="ECO:0000313" key="7">
    <source>
        <dbReference type="Proteomes" id="UP000267096"/>
    </source>
</evidence>
<dbReference type="PANTHER" id="PTHR10696">
    <property type="entry name" value="GAMMA-BUTYROBETAINE HYDROXYLASE-RELATED"/>
    <property type="match status" value="1"/>
</dbReference>
<dbReference type="PANTHER" id="PTHR10696:SF51">
    <property type="entry name" value="TRIMETHYLLYSINE DIOXYGENASE, MITOCHONDRIAL"/>
    <property type="match status" value="1"/>
</dbReference>
<accession>A0A0M3J1B1</accession>
<reference evidence="8" key="1">
    <citation type="submission" date="2017-02" db="UniProtKB">
        <authorList>
            <consortium name="WormBaseParasite"/>
        </authorList>
    </citation>
    <scope>IDENTIFICATION</scope>
</reference>
<dbReference type="Pfam" id="PF02668">
    <property type="entry name" value="TauD"/>
    <property type="match status" value="1"/>
</dbReference>
<comment type="pathway">
    <text evidence="2">Amine and polyamine biosynthesis; carnitine biosynthesis.</text>
</comment>
<comment type="cofactor">
    <cofactor evidence="1">
        <name>L-ascorbate</name>
        <dbReference type="ChEBI" id="CHEBI:38290"/>
    </cofactor>
</comment>
<dbReference type="InterPro" id="IPR042098">
    <property type="entry name" value="TauD-like_sf"/>
</dbReference>
<dbReference type="InterPro" id="IPR003819">
    <property type="entry name" value="TauD/TfdA-like"/>
</dbReference>
<keyword evidence="3" id="KW-0124">Carnitine biosynthesis</keyword>
<organism evidence="8">
    <name type="scientific">Anisakis simplex</name>
    <name type="common">Herring worm</name>
    <dbReference type="NCBI Taxonomy" id="6269"/>
    <lineage>
        <taxon>Eukaryota</taxon>
        <taxon>Metazoa</taxon>
        <taxon>Ecdysozoa</taxon>
        <taxon>Nematoda</taxon>
        <taxon>Chromadorea</taxon>
        <taxon>Rhabditida</taxon>
        <taxon>Spirurina</taxon>
        <taxon>Ascaridomorpha</taxon>
        <taxon>Ascaridoidea</taxon>
        <taxon>Anisakidae</taxon>
        <taxon>Anisakis</taxon>
        <taxon>Anisakis simplex complex</taxon>
    </lineage>
</organism>
<keyword evidence="4" id="KW-0560">Oxidoreductase</keyword>
<keyword evidence="7" id="KW-1185">Reference proteome</keyword>
<dbReference type="CDD" id="cd00250">
    <property type="entry name" value="CAS_like"/>
    <property type="match status" value="1"/>
</dbReference>
<dbReference type="WBParaSite" id="ASIM_0000130701-mRNA-1">
    <property type="protein sequence ID" value="ASIM_0000130701-mRNA-1"/>
    <property type="gene ID" value="ASIM_0000130701"/>
</dbReference>
<dbReference type="GO" id="GO:0005739">
    <property type="term" value="C:mitochondrion"/>
    <property type="evidence" value="ECO:0007669"/>
    <property type="project" value="TreeGrafter"/>
</dbReference>
<sequence>DDEQQYEDTAYGNEEIGPHTDGTYFEATPGIQVFHCLKPATKGGGETILVDGFAVAEQIRSQNVADFDLLTTAPIEHHYVEGGSSPSNAKIYSCCSNKPVIEIDHEGMLKQIRYNPYDRAPMRITSTDDIIRFYKAYERLSKLVNDTKNQLEISLKPGNVIFIDNFRVLHARKAFQTFDVCKCDLEKLETEPEELSIRSLFI</sequence>
<dbReference type="EMBL" id="UYRR01001147">
    <property type="protein sequence ID" value="VDK18508.1"/>
    <property type="molecule type" value="Genomic_DNA"/>
</dbReference>
<proteinExistence type="predicted"/>
<evidence type="ECO:0000256" key="3">
    <source>
        <dbReference type="ARBA" id="ARBA00022873"/>
    </source>
</evidence>
<dbReference type="GO" id="GO:0016491">
    <property type="term" value="F:oxidoreductase activity"/>
    <property type="evidence" value="ECO:0007669"/>
    <property type="project" value="UniProtKB-KW"/>
</dbReference>
<evidence type="ECO:0000313" key="8">
    <source>
        <dbReference type="WBParaSite" id="ASIM_0000130701-mRNA-1"/>
    </source>
</evidence>
<gene>
    <name evidence="6" type="ORF">ASIM_LOCUS1194</name>
</gene>